<dbReference type="GO" id="GO:0003677">
    <property type="term" value="F:DNA binding"/>
    <property type="evidence" value="ECO:0007669"/>
    <property type="project" value="UniProtKB-KW"/>
</dbReference>
<accession>A0A348WII3</accession>
<dbReference type="Proteomes" id="UP000264719">
    <property type="component" value="Unassembled WGS sequence"/>
</dbReference>
<dbReference type="InterPro" id="IPR036388">
    <property type="entry name" value="WH-like_DNA-bd_sf"/>
</dbReference>
<dbReference type="PROSITE" id="PS50949">
    <property type="entry name" value="HTH_GNTR"/>
    <property type="match status" value="1"/>
</dbReference>
<dbReference type="GO" id="GO:0003700">
    <property type="term" value="F:DNA-binding transcription factor activity"/>
    <property type="evidence" value="ECO:0007669"/>
    <property type="project" value="InterPro"/>
</dbReference>
<evidence type="ECO:0000256" key="3">
    <source>
        <dbReference type="ARBA" id="ARBA00023163"/>
    </source>
</evidence>
<evidence type="ECO:0000313" key="5">
    <source>
        <dbReference type="EMBL" id="HAR54345.1"/>
    </source>
</evidence>
<dbReference type="SMART" id="SM00345">
    <property type="entry name" value="HTH_GNTR"/>
    <property type="match status" value="1"/>
</dbReference>
<reference evidence="5 6" key="1">
    <citation type="journal article" date="2018" name="Nat. Biotechnol.">
        <title>A standardized bacterial taxonomy based on genome phylogeny substantially revises the tree of life.</title>
        <authorList>
            <person name="Parks D.H."/>
            <person name="Chuvochina M."/>
            <person name="Waite D.W."/>
            <person name="Rinke C."/>
            <person name="Skarshewski A."/>
            <person name="Chaumeil P.A."/>
            <person name="Hugenholtz P."/>
        </authorList>
    </citation>
    <scope>NUCLEOTIDE SEQUENCE [LARGE SCALE GENOMIC DNA]</scope>
    <source>
        <strain evidence="5">UBA9169</strain>
    </source>
</reference>
<sequence length="231" mass="26235">MSRDKKTACLEDLRRRILTQRIAPGSDLDEATLCEEYGLSRTPLREIFQRLAGEGYARIEQNRGAKVSSMDLATMRVFFQTAPLIYCNVARQAAENHLPAQLDQLHKIQEEFRAAHAEGDAEAASFLNHGFHQQMGLMARNPYLLVALNRMLIDHTRLSQTFYRPSSEDGTRRVESSVAQHDAMLEAMARRDGDSMVTLTMDHWNLTRDQLERYVMPDPLPLGSELVEMGA</sequence>
<dbReference type="Gene3D" id="1.10.10.10">
    <property type="entry name" value="Winged helix-like DNA-binding domain superfamily/Winged helix DNA-binding domain"/>
    <property type="match status" value="1"/>
</dbReference>
<dbReference type="InterPro" id="IPR011711">
    <property type="entry name" value="GntR_C"/>
</dbReference>
<protein>
    <submittedName>
        <fullName evidence="5">GntR family transcriptional regulator</fullName>
    </submittedName>
</protein>
<keyword evidence="2" id="KW-0238">DNA-binding</keyword>
<dbReference type="CDD" id="cd07377">
    <property type="entry name" value="WHTH_GntR"/>
    <property type="match status" value="1"/>
</dbReference>
<evidence type="ECO:0000259" key="4">
    <source>
        <dbReference type="PROSITE" id="PS50949"/>
    </source>
</evidence>
<dbReference type="SMART" id="SM00895">
    <property type="entry name" value="FCD"/>
    <property type="match status" value="1"/>
</dbReference>
<organism evidence="5 6">
    <name type="scientific">Roseovarius nubinhibens</name>
    <dbReference type="NCBI Taxonomy" id="314263"/>
    <lineage>
        <taxon>Bacteria</taxon>
        <taxon>Pseudomonadati</taxon>
        <taxon>Pseudomonadota</taxon>
        <taxon>Alphaproteobacteria</taxon>
        <taxon>Rhodobacterales</taxon>
        <taxon>Roseobacteraceae</taxon>
        <taxon>Roseovarius</taxon>
    </lineage>
</organism>
<dbReference type="Gene3D" id="1.20.120.530">
    <property type="entry name" value="GntR ligand-binding domain-like"/>
    <property type="match status" value="1"/>
</dbReference>
<dbReference type="AlphaFoldDB" id="A0A348WII3"/>
<name>A0A348WII3_9RHOB</name>
<dbReference type="InterPro" id="IPR036390">
    <property type="entry name" value="WH_DNA-bd_sf"/>
</dbReference>
<keyword evidence="3" id="KW-0804">Transcription</keyword>
<dbReference type="InterPro" id="IPR008920">
    <property type="entry name" value="TF_FadR/GntR_C"/>
</dbReference>
<evidence type="ECO:0000313" key="6">
    <source>
        <dbReference type="Proteomes" id="UP000264719"/>
    </source>
</evidence>
<dbReference type="EMBL" id="DMVW01000202">
    <property type="protein sequence ID" value="HAR54345.1"/>
    <property type="molecule type" value="Genomic_DNA"/>
</dbReference>
<keyword evidence="1" id="KW-0805">Transcription regulation</keyword>
<dbReference type="InterPro" id="IPR000524">
    <property type="entry name" value="Tscrpt_reg_HTH_GntR"/>
</dbReference>
<comment type="caution">
    <text evidence="5">The sequence shown here is derived from an EMBL/GenBank/DDBJ whole genome shotgun (WGS) entry which is preliminary data.</text>
</comment>
<dbReference type="Pfam" id="PF07729">
    <property type="entry name" value="FCD"/>
    <property type="match status" value="1"/>
</dbReference>
<dbReference type="PANTHER" id="PTHR43537">
    <property type="entry name" value="TRANSCRIPTIONAL REGULATOR, GNTR FAMILY"/>
    <property type="match status" value="1"/>
</dbReference>
<feature type="domain" description="HTH gntR-type" evidence="4">
    <location>
        <begin position="3"/>
        <end position="70"/>
    </location>
</feature>
<gene>
    <name evidence="5" type="ORF">DCS45_21095</name>
</gene>
<evidence type="ECO:0000256" key="2">
    <source>
        <dbReference type="ARBA" id="ARBA00023125"/>
    </source>
</evidence>
<dbReference type="RefSeq" id="WP_336096791.1">
    <property type="nucleotide sequence ID" value="NZ_CAXAXR010000001.1"/>
</dbReference>
<proteinExistence type="predicted"/>
<dbReference type="SUPFAM" id="SSF46785">
    <property type="entry name" value="Winged helix' DNA-binding domain"/>
    <property type="match status" value="1"/>
</dbReference>
<dbReference type="SUPFAM" id="SSF48008">
    <property type="entry name" value="GntR ligand-binding domain-like"/>
    <property type="match status" value="1"/>
</dbReference>
<dbReference type="PANTHER" id="PTHR43537:SF53">
    <property type="entry name" value="HTH-TYPE TRANSCRIPTIONAL REPRESSOR NANR"/>
    <property type="match status" value="1"/>
</dbReference>
<evidence type="ECO:0000256" key="1">
    <source>
        <dbReference type="ARBA" id="ARBA00023015"/>
    </source>
</evidence>
<dbReference type="Pfam" id="PF00392">
    <property type="entry name" value="GntR"/>
    <property type="match status" value="1"/>
</dbReference>